<dbReference type="InterPro" id="IPR051678">
    <property type="entry name" value="AGP_Transferase"/>
</dbReference>
<dbReference type="CDD" id="cd05120">
    <property type="entry name" value="APH_ChoK_like"/>
    <property type="match status" value="1"/>
</dbReference>
<dbReference type="PANTHER" id="PTHR21310">
    <property type="entry name" value="AMINOGLYCOSIDE PHOSPHOTRANSFERASE-RELATED-RELATED"/>
    <property type="match status" value="1"/>
</dbReference>
<dbReference type="EMBL" id="KZ613740">
    <property type="protein sequence ID" value="PMD67006.1"/>
    <property type="molecule type" value="Genomic_DNA"/>
</dbReference>
<evidence type="ECO:0000313" key="3">
    <source>
        <dbReference type="Proteomes" id="UP000235371"/>
    </source>
</evidence>
<reference evidence="2 3" key="1">
    <citation type="submission" date="2016-04" db="EMBL/GenBank/DDBJ databases">
        <title>A degradative enzymes factory behind the ericoid mycorrhizal symbiosis.</title>
        <authorList>
            <consortium name="DOE Joint Genome Institute"/>
            <person name="Martino E."/>
            <person name="Morin E."/>
            <person name="Grelet G."/>
            <person name="Kuo A."/>
            <person name="Kohler A."/>
            <person name="Daghino S."/>
            <person name="Barry K."/>
            <person name="Choi C."/>
            <person name="Cichocki N."/>
            <person name="Clum A."/>
            <person name="Copeland A."/>
            <person name="Hainaut M."/>
            <person name="Haridas S."/>
            <person name="Labutti K."/>
            <person name="Lindquist E."/>
            <person name="Lipzen A."/>
            <person name="Khouja H.-R."/>
            <person name="Murat C."/>
            <person name="Ohm R."/>
            <person name="Olson A."/>
            <person name="Spatafora J."/>
            <person name="Veneault-Fourrey C."/>
            <person name="Henrissat B."/>
            <person name="Grigoriev I."/>
            <person name="Martin F."/>
            <person name="Perotto S."/>
        </authorList>
    </citation>
    <scope>NUCLEOTIDE SEQUENCE [LARGE SCALE GENOMIC DNA]</scope>
    <source>
        <strain evidence="2 3">E</strain>
    </source>
</reference>
<dbReference type="AlphaFoldDB" id="A0A2J6TVG1"/>
<sequence length="280" mass="31771">MADLPVELPIESQPVNSTRLRRFLVLAAIKLLKRIVPSHGALIFLPNNLCIKYGPLRNLSEASAMRFIAQHTSIPVPKVHCAFTRKGCTYIVTEKIKGEMLGIGWVKRSDDSKAKILQQLKGMVDEMRNIPPPRQGQRQGVCNVDGGSVWDSRLAGTSMYHGPFESVHDFHRYLRGGLDADPNHYSDVSELIALQDRAWPPPVFTHGDLSSLNILVRGDVIVGIIDWETAGWYPSYWEYTSASQVSPMNYFWREEIDKFLEPMPEALEMEKIRQKYFGDV</sequence>
<evidence type="ECO:0000259" key="1">
    <source>
        <dbReference type="Pfam" id="PF01636"/>
    </source>
</evidence>
<proteinExistence type="predicted"/>
<dbReference type="GO" id="GO:0016301">
    <property type="term" value="F:kinase activity"/>
    <property type="evidence" value="ECO:0007669"/>
    <property type="project" value="UniProtKB-KW"/>
</dbReference>
<dbReference type="InterPro" id="IPR011009">
    <property type="entry name" value="Kinase-like_dom_sf"/>
</dbReference>
<accession>A0A2J6TVG1</accession>
<dbReference type="Gene3D" id="3.90.1200.10">
    <property type="match status" value="1"/>
</dbReference>
<name>A0A2J6TVG1_9HELO</name>
<dbReference type="Proteomes" id="UP000235371">
    <property type="component" value="Unassembled WGS sequence"/>
</dbReference>
<dbReference type="InParanoid" id="A0A2J6TVG1"/>
<organism evidence="2 3">
    <name type="scientific">Hyaloscypha bicolor E</name>
    <dbReference type="NCBI Taxonomy" id="1095630"/>
    <lineage>
        <taxon>Eukaryota</taxon>
        <taxon>Fungi</taxon>
        <taxon>Dikarya</taxon>
        <taxon>Ascomycota</taxon>
        <taxon>Pezizomycotina</taxon>
        <taxon>Leotiomycetes</taxon>
        <taxon>Helotiales</taxon>
        <taxon>Hyaloscyphaceae</taxon>
        <taxon>Hyaloscypha</taxon>
        <taxon>Hyaloscypha bicolor</taxon>
    </lineage>
</organism>
<dbReference type="STRING" id="1095630.A0A2J6TVG1"/>
<protein>
    <submittedName>
        <fullName evidence="2">Kinase-like protein</fullName>
    </submittedName>
</protein>
<dbReference type="Pfam" id="PF01636">
    <property type="entry name" value="APH"/>
    <property type="match status" value="1"/>
</dbReference>
<dbReference type="SUPFAM" id="SSF56112">
    <property type="entry name" value="Protein kinase-like (PK-like)"/>
    <property type="match status" value="1"/>
</dbReference>
<evidence type="ECO:0000313" key="2">
    <source>
        <dbReference type="EMBL" id="PMD67006.1"/>
    </source>
</evidence>
<dbReference type="OrthoDB" id="2906425at2759"/>
<keyword evidence="3" id="KW-1185">Reference proteome</keyword>
<dbReference type="RefSeq" id="XP_024743910.1">
    <property type="nucleotide sequence ID" value="XM_024877610.1"/>
</dbReference>
<keyword evidence="2" id="KW-0808">Transferase</keyword>
<feature type="domain" description="Aminoglycoside phosphotransferase" evidence="1">
    <location>
        <begin position="60"/>
        <end position="257"/>
    </location>
</feature>
<dbReference type="InterPro" id="IPR002575">
    <property type="entry name" value="Aminoglycoside_PTrfase"/>
</dbReference>
<dbReference type="PANTHER" id="PTHR21310:SF55">
    <property type="entry name" value="AMINOGLYCOSIDE PHOSPHOTRANSFERASE DOMAIN-CONTAINING PROTEIN"/>
    <property type="match status" value="1"/>
</dbReference>
<dbReference type="GeneID" id="36585687"/>
<keyword evidence="2" id="KW-0418">Kinase</keyword>
<gene>
    <name evidence="2" type="ORF">K444DRAFT_578350</name>
</gene>